<dbReference type="PANTHER" id="PTHR15036:SF40">
    <property type="entry name" value="CONTACTIN-ASSOCIATED PROTEIN-LIKE 4"/>
    <property type="match status" value="1"/>
</dbReference>
<dbReference type="SUPFAM" id="SSF49899">
    <property type="entry name" value="Concanavalin A-like lectins/glucanases"/>
    <property type="match status" value="1"/>
</dbReference>
<dbReference type="InterPro" id="IPR050372">
    <property type="entry name" value="Neurexin-related_CASP"/>
</dbReference>
<dbReference type="PANTHER" id="PTHR15036">
    <property type="entry name" value="PIKACHURIN-LIKE PROTEIN"/>
    <property type="match status" value="1"/>
</dbReference>
<protein>
    <recommendedName>
        <fullName evidence="2">F5/8 type C domain-containing protein</fullName>
    </recommendedName>
</protein>
<dbReference type="SUPFAM" id="SSF49785">
    <property type="entry name" value="Galactose-binding domain-like"/>
    <property type="match status" value="1"/>
</dbReference>
<dbReference type="EMBL" id="CADEAL010000457">
    <property type="protein sequence ID" value="CAB1420469.1"/>
    <property type="molecule type" value="Genomic_DNA"/>
</dbReference>
<dbReference type="Pfam" id="PF00754">
    <property type="entry name" value="F5_F8_type_C"/>
    <property type="match status" value="1"/>
</dbReference>
<dbReference type="Gene3D" id="2.60.120.260">
    <property type="entry name" value="Galactose-binding domain-like"/>
    <property type="match status" value="1"/>
</dbReference>
<dbReference type="InterPro" id="IPR008979">
    <property type="entry name" value="Galactose-bd-like_sf"/>
</dbReference>
<dbReference type="AlphaFoldDB" id="A0A9N7YDM9"/>
<evidence type="ECO:0000256" key="1">
    <source>
        <dbReference type="SAM" id="MobiDB-lite"/>
    </source>
</evidence>
<name>A0A9N7YDM9_PLEPL</name>
<evidence type="ECO:0000313" key="4">
    <source>
        <dbReference type="Proteomes" id="UP001153269"/>
    </source>
</evidence>
<dbReference type="Gene3D" id="2.60.120.200">
    <property type="match status" value="1"/>
</dbReference>
<evidence type="ECO:0000313" key="3">
    <source>
        <dbReference type="EMBL" id="CAB1420469.1"/>
    </source>
</evidence>
<dbReference type="InterPro" id="IPR013320">
    <property type="entry name" value="ConA-like_dom_sf"/>
</dbReference>
<organism evidence="3 4">
    <name type="scientific">Pleuronectes platessa</name>
    <name type="common">European plaice</name>
    <dbReference type="NCBI Taxonomy" id="8262"/>
    <lineage>
        <taxon>Eukaryota</taxon>
        <taxon>Metazoa</taxon>
        <taxon>Chordata</taxon>
        <taxon>Craniata</taxon>
        <taxon>Vertebrata</taxon>
        <taxon>Euteleostomi</taxon>
        <taxon>Actinopterygii</taxon>
        <taxon>Neopterygii</taxon>
        <taxon>Teleostei</taxon>
        <taxon>Neoteleostei</taxon>
        <taxon>Acanthomorphata</taxon>
        <taxon>Carangaria</taxon>
        <taxon>Pleuronectiformes</taxon>
        <taxon>Pleuronectoidei</taxon>
        <taxon>Pleuronectidae</taxon>
        <taxon>Pleuronectes</taxon>
    </lineage>
</organism>
<keyword evidence="4" id="KW-1185">Reference proteome</keyword>
<gene>
    <name evidence="3" type="ORF">PLEPLA_LOCUS8344</name>
</gene>
<comment type="caution">
    <text evidence="3">The sequence shown here is derived from an EMBL/GenBank/DDBJ whole genome shotgun (WGS) entry which is preliminary data.</text>
</comment>
<evidence type="ECO:0000259" key="2">
    <source>
        <dbReference type="PROSITE" id="PS50022"/>
    </source>
</evidence>
<feature type="domain" description="F5/8 type C" evidence="2">
    <location>
        <begin position="105"/>
        <end position="179"/>
    </location>
</feature>
<dbReference type="PROSITE" id="PS50022">
    <property type="entry name" value="FA58C_3"/>
    <property type="match status" value="1"/>
</dbReference>
<proteinExistence type="predicted"/>
<accession>A0A9N7YDM9</accession>
<feature type="compositionally biased region" description="Basic and acidic residues" evidence="1">
    <location>
        <begin position="249"/>
        <end position="278"/>
    </location>
</feature>
<reference evidence="3" key="1">
    <citation type="submission" date="2020-03" db="EMBL/GenBank/DDBJ databases">
        <authorList>
            <person name="Weist P."/>
        </authorList>
    </citation>
    <scope>NUCLEOTIDE SEQUENCE</scope>
</reference>
<dbReference type="Proteomes" id="UP001153269">
    <property type="component" value="Unassembled WGS sequence"/>
</dbReference>
<feature type="compositionally biased region" description="Basic and acidic residues" evidence="1">
    <location>
        <begin position="287"/>
        <end position="352"/>
    </location>
</feature>
<sequence>MTYHQRANELRVSLTGRHAGLRRLNTIRHDSEAVERLLPPSWKTVHSSCYRISPESSLGFRFDRRRFSLGEGSAPFDSLCFIGVNVSLLGRKQPFVELNARLPGRLRLHSSEDTAHITIMQQQERQVQLHSHAFPGNSNADTVVQYKLDQPVVARYLRLVPLDWNPTGRIGLRLEAYGCRYTSDVVNFDGSSSLVFRLSARPSRSATETISLKFKTMRNSGTLLHAEGQRDHSLTLVLEKGRLLLYHQQEERRGEEKTREDRRGQETRGEDARGEERRGHKRRRGDRRGQETRGEDKRREERKGHERREEDRKREEGRREDTRGQITKGEERGGQETRGGERRREEMTQEDR</sequence>
<feature type="region of interest" description="Disordered" evidence="1">
    <location>
        <begin position="249"/>
        <end position="352"/>
    </location>
</feature>
<dbReference type="InterPro" id="IPR000421">
    <property type="entry name" value="FA58C"/>
</dbReference>